<dbReference type="RefSeq" id="WP_130646138.1">
    <property type="nucleotide sequence ID" value="NZ_PGCL01000001.1"/>
</dbReference>
<name>A0A483CZG7_9EURY</name>
<comment type="caution">
    <text evidence="1">The sequence shown here is derived from an EMBL/GenBank/DDBJ whole genome shotgun (WGS) entry which is preliminary data.</text>
</comment>
<protein>
    <submittedName>
        <fullName evidence="1">Uncharacterized protein</fullName>
    </submittedName>
</protein>
<dbReference type="InterPro" id="IPR016185">
    <property type="entry name" value="PreATP-grasp_dom_sf"/>
</dbReference>
<reference evidence="1 2" key="1">
    <citation type="submission" date="2017-11" db="EMBL/GenBank/DDBJ databases">
        <title>Isolation and Characterization of Methanofollis Species from Methane Seep Offshore SW Taiwan.</title>
        <authorList>
            <person name="Teng N.-H."/>
            <person name="Lai M.-C."/>
            <person name="Chen S.-C."/>
        </authorList>
    </citation>
    <scope>NUCLEOTIDE SEQUENCE [LARGE SCALE GENOMIC DNA]</scope>
    <source>
        <strain evidence="1 2">FWC-SCC2</strain>
    </source>
</reference>
<evidence type="ECO:0000313" key="1">
    <source>
        <dbReference type="EMBL" id="TAJ45772.1"/>
    </source>
</evidence>
<dbReference type="AlphaFoldDB" id="A0A483CZG7"/>
<dbReference type="EMBL" id="PGCL01000001">
    <property type="protein sequence ID" value="TAJ45772.1"/>
    <property type="molecule type" value="Genomic_DNA"/>
</dbReference>
<organism evidence="1 2">
    <name type="scientific">Methanofollis fontis</name>
    <dbReference type="NCBI Taxonomy" id="2052832"/>
    <lineage>
        <taxon>Archaea</taxon>
        <taxon>Methanobacteriati</taxon>
        <taxon>Methanobacteriota</taxon>
        <taxon>Stenosarchaea group</taxon>
        <taxon>Methanomicrobia</taxon>
        <taxon>Methanomicrobiales</taxon>
        <taxon>Methanomicrobiaceae</taxon>
        <taxon>Methanofollis</taxon>
    </lineage>
</organism>
<sequence>MTPPLSLVIGGGAYGVRCARYARENGHRCLVIDPDPDCPAGRIGGGVEVIEGGIGEALEVILSGGPLHIFPTAPIHVCAALAMEWGGMAVEADGVDRLQAGIPPDLVVSFGEGSAVVSYNREGRCLPSCAVPPVCPVSGRRHEPLFQVLRESVPGAVVLESVQCAPGIGALRGRDVIDLLARSGREEQMVVGTACRCHGVVTAIGQKKGK</sequence>
<dbReference type="OrthoDB" id="137061at2157"/>
<dbReference type="Proteomes" id="UP000292580">
    <property type="component" value="Unassembled WGS sequence"/>
</dbReference>
<dbReference type="SUPFAM" id="SSF52440">
    <property type="entry name" value="PreATP-grasp domain"/>
    <property type="match status" value="1"/>
</dbReference>
<evidence type="ECO:0000313" key="2">
    <source>
        <dbReference type="Proteomes" id="UP000292580"/>
    </source>
</evidence>
<keyword evidence="2" id="KW-1185">Reference proteome</keyword>
<dbReference type="Pfam" id="PF13450">
    <property type="entry name" value="NAD_binding_8"/>
    <property type="match status" value="1"/>
</dbReference>
<proteinExistence type="predicted"/>
<gene>
    <name evidence="1" type="ORF">CUJ86_03425</name>
</gene>
<accession>A0A483CZG7</accession>